<comment type="similarity">
    <text evidence="1">Belongs to the WD repeat G protein beta family.</text>
</comment>
<dbReference type="InterPro" id="IPR015943">
    <property type="entry name" value="WD40/YVTN_repeat-like_dom_sf"/>
</dbReference>
<keyword evidence="2 5" id="KW-0853">WD repeat</keyword>
<feature type="compositionally biased region" description="Polar residues" evidence="7">
    <location>
        <begin position="1003"/>
        <end position="1015"/>
    </location>
</feature>
<feature type="compositionally biased region" description="Basic and acidic residues" evidence="7">
    <location>
        <begin position="948"/>
        <end position="957"/>
    </location>
</feature>
<dbReference type="SUPFAM" id="SSF57997">
    <property type="entry name" value="Tropomyosin"/>
    <property type="match status" value="1"/>
</dbReference>
<feature type="coiled-coil region" evidence="6">
    <location>
        <begin position="5"/>
        <end position="32"/>
    </location>
</feature>
<feature type="repeat" description="WD" evidence="5">
    <location>
        <begin position="148"/>
        <end position="188"/>
    </location>
</feature>
<dbReference type="GO" id="GO:0007165">
    <property type="term" value="P:signal transduction"/>
    <property type="evidence" value="ECO:0007669"/>
    <property type="project" value="UniProtKB-KW"/>
</dbReference>
<evidence type="ECO:0000256" key="3">
    <source>
        <dbReference type="ARBA" id="ARBA00022737"/>
    </source>
</evidence>
<evidence type="ECO:0000313" key="9">
    <source>
        <dbReference type="Proteomes" id="UP000309038"/>
    </source>
</evidence>
<organism evidence="8 9">
    <name type="scientific">Hermanssonia centrifuga</name>
    <dbReference type="NCBI Taxonomy" id="98765"/>
    <lineage>
        <taxon>Eukaryota</taxon>
        <taxon>Fungi</taxon>
        <taxon>Dikarya</taxon>
        <taxon>Basidiomycota</taxon>
        <taxon>Agaricomycotina</taxon>
        <taxon>Agaricomycetes</taxon>
        <taxon>Polyporales</taxon>
        <taxon>Meruliaceae</taxon>
        <taxon>Hermanssonia</taxon>
    </lineage>
</organism>
<dbReference type="Pfam" id="PF00400">
    <property type="entry name" value="WD40"/>
    <property type="match status" value="1"/>
</dbReference>
<dbReference type="Gene3D" id="2.130.10.10">
    <property type="entry name" value="YVTN repeat-like/Quinoprotein amine dehydrogenase"/>
    <property type="match status" value="2"/>
</dbReference>
<dbReference type="PANTHER" id="PTHR19850">
    <property type="entry name" value="GUANINE NUCLEOTIDE-BINDING PROTEIN BETA G PROTEIN BETA"/>
    <property type="match status" value="1"/>
</dbReference>
<sequence>MSQPQGDIQERIAAARREADSLKEKIRAKRESSADTSLRAMAAEVDSLPRIIMRPRRALRGHLAKIYAMHWATDRRHLVSASQDGKLIVWDAYTTNKVHAIPLRSSWVMTCAYSPSGNFVACGGLDNICSIYNLNAKEGTNVKGARELSAHSGYLSCCRFINDRQIVTSSGDMTCMMWDIEAGVRTVEFSDHTGDVMRFFPNGDAFATGSDDASCRLFDIRADRELNSFTHDNILCGITSVAFSISGRVLFGGYDDWTCNVWDTLKGERVGVLTGHENREQARAIASLEAEKVSLNASAEQLKHAETKLQQMNDVLQSERSKTEKLQGFLEHAESDVEQLTNQLEEHNIRLSSLESEKGSLSRQLAAAKTEAQKSRESLQGERNKVESLEEVIQRMEKDMSELDVRLEQKEKSISSLQFEKAALSASVERLKGSESKLLEAQSALKAERDKTAASQRRISELEASLQDLSSRLDQQQQTIALLVSEKSTLSASLERLKDADARLQETSDLLEAERIKTEELQEAVQRLEAEGDESSERIAELSAAEKSFTDKSRDQAESALKAERDDLEARLQAQSHIETEWQKRHAESEKLYASIQEQLTSTAAKRDSLLQEKSTLESQVYAAQTSLNELQHKLAQSTSELSTSVRSLQQAQSELRAANRRADEAEKIQADLQTEGIGLMRSLEEMRPKIVELTDVKLLLGEKVESLGRTLKDRDETVAQLEANLEELREQQLAAQRKQQELSGALEKEIAHSNESNSELQEAYADLQRELETTKANAQSLEGERSQYRHTASRHMEEISRLTATAQSHSEQISLLQAELEERQRAQDEATEFLERAHSEMELLRAQLSAKDEELERHKEATVSPAVNGSHSFDEEMLNTLAQQHSLELSAARSEIRTLENSVFQAEAKAHSLQRQVAALEDQLAHLRPSSRNAQLPPVPARVSSRNLDHSDDLRRASFGSGRPTGVTRPASPPSSFEGLSAETRHKRKVSLSMLKARIDSETATAKSHPSSRAMSPAVKPTSLPTVVEPRSAPGTPPPQHLGRTSQFLDESHIFWCHSCRGDLVIL</sequence>
<evidence type="ECO:0000256" key="7">
    <source>
        <dbReference type="SAM" id="MobiDB-lite"/>
    </source>
</evidence>
<dbReference type="PROSITE" id="PS00678">
    <property type="entry name" value="WD_REPEATS_1"/>
    <property type="match status" value="1"/>
</dbReference>
<name>A0A4S4KYZ9_9APHY</name>
<keyword evidence="3" id="KW-0677">Repeat</keyword>
<feature type="coiled-coil region" evidence="6">
    <location>
        <begin position="712"/>
        <end position="924"/>
    </location>
</feature>
<feature type="region of interest" description="Disordered" evidence="7">
    <location>
        <begin position="362"/>
        <end position="384"/>
    </location>
</feature>
<dbReference type="SMART" id="SM00320">
    <property type="entry name" value="WD40"/>
    <property type="match status" value="5"/>
</dbReference>
<evidence type="ECO:0000256" key="4">
    <source>
        <dbReference type="ARBA" id="ARBA00023224"/>
    </source>
</evidence>
<feature type="repeat" description="WD" evidence="5">
    <location>
        <begin position="59"/>
        <end position="100"/>
    </location>
</feature>
<dbReference type="AlphaFoldDB" id="A0A4S4KYZ9"/>
<dbReference type="InterPro" id="IPR016346">
    <property type="entry name" value="G-protein_beta_1-5"/>
</dbReference>
<dbReference type="InterPro" id="IPR001680">
    <property type="entry name" value="WD40_rpt"/>
</dbReference>
<comment type="caution">
    <text evidence="8">The sequence shown here is derived from an EMBL/GenBank/DDBJ whole genome shotgun (WGS) entry which is preliminary data.</text>
</comment>
<evidence type="ECO:0000256" key="1">
    <source>
        <dbReference type="ARBA" id="ARBA00009768"/>
    </source>
</evidence>
<keyword evidence="6" id="KW-0175">Coiled coil</keyword>
<dbReference type="PRINTS" id="PR00319">
    <property type="entry name" value="GPROTEINB"/>
</dbReference>
<dbReference type="InterPro" id="IPR019775">
    <property type="entry name" value="WD40_repeat_CS"/>
</dbReference>
<gene>
    <name evidence="8" type="ORF">EW026_g496</name>
</gene>
<dbReference type="PROSITE" id="PS50082">
    <property type="entry name" value="WD_REPEATS_2"/>
    <property type="match status" value="2"/>
</dbReference>
<dbReference type="Proteomes" id="UP000309038">
    <property type="component" value="Unassembled WGS sequence"/>
</dbReference>
<proteinExistence type="inferred from homology"/>
<evidence type="ECO:0000256" key="6">
    <source>
        <dbReference type="SAM" id="Coils"/>
    </source>
</evidence>
<protein>
    <submittedName>
        <fullName evidence="8">Uncharacterized protein</fullName>
    </submittedName>
</protein>
<dbReference type="InterPro" id="IPR036322">
    <property type="entry name" value="WD40_repeat_dom_sf"/>
</dbReference>
<dbReference type="PROSITE" id="PS50294">
    <property type="entry name" value="WD_REPEATS_REGION"/>
    <property type="match status" value="1"/>
</dbReference>
<keyword evidence="4" id="KW-0807">Transducer</keyword>
<feature type="region of interest" description="Disordered" evidence="7">
    <location>
        <begin position="929"/>
        <end position="990"/>
    </location>
</feature>
<keyword evidence="9" id="KW-1185">Reference proteome</keyword>
<feature type="compositionally biased region" description="Basic and acidic residues" evidence="7">
    <location>
        <begin position="371"/>
        <end position="384"/>
    </location>
</feature>
<evidence type="ECO:0000256" key="2">
    <source>
        <dbReference type="ARBA" id="ARBA00022574"/>
    </source>
</evidence>
<dbReference type="Pfam" id="PF25391">
    <property type="entry name" value="WD40_Gbeta"/>
    <property type="match status" value="1"/>
</dbReference>
<feature type="coiled-coil region" evidence="6">
    <location>
        <begin position="642"/>
        <end position="676"/>
    </location>
</feature>
<accession>A0A4S4KYZ9</accession>
<feature type="region of interest" description="Disordered" evidence="7">
    <location>
        <begin position="1002"/>
        <end position="1045"/>
    </location>
</feature>
<dbReference type="EMBL" id="SGPJ01000007">
    <property type="protein sequence ID" value="THH02340.1"/>
    <property type="molecule type" value="Genomic_DNA"/>
</dbReference>
<dbReference type="CDD" id="cd00200">
    <property type="entry name" value="WD40"/>
    <property type="match status" value="1"/>
</dbReference>
<evidence type="ECO:0000256" key="5">
    <source>
        <dbReference type="PROSITE-ProRule" id="PRU00221"/>
    </source>
</evidence>
<evidence type="ECO:0000313" key="8">
    <source>
        <dbReference type="EMBL" id="THH02340.1"/>
    </source>
</evidence>
<dbReference type="SUPFAM" id="SSF50978">
    <property type="entry name" value="WD40 repeat-like"/>
    <property type="match status" value="1"/>
</dbReference>
<dbReference type="InterPro" id="IPR001632">
    <property type="entry name" value="WD40_G-protein_beta-like"/>
</dbReference>
<reference evidence="8 9" key="1">
    <citation type="submission" date="2019-02" db="EMBL/GenBank/DDBJ databases">
        <title>Genome sequencing of the rare red list fungi Phlebia centrifuga.</title>
        <authorList>
            <person name="Buettner E."/>
            <person name="Kellner H."/>
        </authorList>
    </citation>
    <scope>NUCLEOTIDE SEQUENCE [LARGE SCALE GENOMIC DNA]</scope>
    <source>
        <strain evidence="8 9">DSM 108282</strain>
    </source>
</reference>